<organism evidence="10 11">
    <name type="scientific">Ectocarpus siliculosus</name>
    <name type="common">Brown alga</name>
    <name type="synonym">Conferva siliculosa</name>
    <dbReference type="NCBI Taxonomy" id="2880"/>
    <lineage>
        <taxon>Eukaryota</taxon>
        <taxon>Sar</taxon>
        <taxon>Stramenopiles</taxon>
        <taxon>Ochrophyta</taxon>
        <taxon>PX clade</taxon>
        <taxon>Phaeophyceae</taxon>
        <taxon>Ectocarpales</taxon>
        <taxon>Ectocarpaceae</taxon>
        <taxon>Ectocarpus</taxon>
    </lineage>
</organism>
<dbReference type="Proteomes" id="UP000002630">
    <property type="component" value="Linkage Group LG17"/>
</dbReference>
<dbReference type="InterPro" id="IPR036322">
    <property type="entry name" value="WD40_repeat_dom_sf"/>
</dbReference>
<gene>
    <name evidence="10" type="primary">IFT172</name>
    <name evidence="10" type="ORF">Esi_0099_0083</name>
</gene>
<evidence type="ECO:0000256" key="3">
    <source>
        <dbReference type="ARBA" id="ARBA00022574"/>
    </source>
</evidence>
<dbReference type="FunFam" id="1.25.40.470:FF:000013">
    <property type="entry name" value="intraflagellar transport protein 172 homolog"/>
    <property type="match status" value="1"/>
</dbReference>
<dbReference type="EMBL" id="FN649742">
    <property type="protein sequence ID" value="CBN75458.1"/>
    <property type="molecule type" value="Genomic_DNA"/>
</dbReference>
<dbReference type="STRING" id="2880.D8LUB7"/>
<dbReference type="InterPro" id="IPR001680">
    <property type="entry name" value="WD40_rpt"/>
</dbReference>
<dbReference type="InterPro" id="IPR011990">
    <property type="entry name" value="TPR-like_helical_dom_sf"/>
</dbReference>
<dbReference type="GO" id="GO:0005930">
    <property type="term" value="C:axoneme"/>
    <property type="evidence" value="ECO:0007669"/>
    <property type="project" value="TreeGrafter"/>
</dbReference>
<dbReference type="OMA" id="LKRTIWQ"/>
<dbReference type="Pfam" id="PF00400">
    <property type="entry name" value="WD40"/>
    <property type="match status" value="2"/>
</dbReference>
<evidence type="ECO:0000256" key="5">
    <source>
        <dbReference type="ARBA" id="ARBA00022803"/>
    </source>
</evidence>
<feature type="domain" description="IF140/IFT172/WDR19 TPR" evidence="9">
    <location>
        <begin position="923"/>
        <end position="1212"/>
    </location>
</feature>
<evidence type="ECO:0000313" key="11">
    <source>
        <dbReference type="Proteomes" id="UP000002630"/>
    </source>
</evidence>
<evidence type="ECO:0000256" key="7">
    <source>
        <dbReference type="ARBA" id="ARBA00023273"/>
    </source>
</evidence>
<dbReference type="SMART" id="SM00320">
    <property type="entry name" value="WD40"/>
    <property type="match status" value="6"/>
</dbReference>
<dbReference type="SUPFAM" id="SSF50978">
    <property type="entry name" value="WD40 repeat-like"/>
    <property type="match status" value="2"/>
</dbReference>
<keyword evidence="2" id="KW-0217">Developmental protein</keyword>
<accession>D8LUB7</accession>
<dbReference type="EMBL" id="FN649232">
    <property type="protein sequence ID" value="CBN75458.1"/>
    <property type="molecule type" value="Genomic_DNA"/>
</dbReference>
<keyword evidence="6" id="KW-0969">Cilium</keyword>
<dbReference type="InParanoid" id="D8LUB7"/>
<keyword evidence="3" id="KW-0853">WD repeat</keyword>
<reference evidence="10 11" key="1">
    <citation type="journal article" date="2010" name="Nature">
        <title>The Ectocarpus genome and the independent evolution of multicellularity in brown algae.</title>
        <authorList>
            <person name="Cock J.M."/>
            <person name="Sterck L."/>
            <person name="Rouze P."/>
            <person name="Scornet D."/>
            <person name="Allen A.E."/>
            <person name="Amoutzias G."/>
            <person name="Anthouard V."/>
            <person name="Artiguenave F."/>
            <person name="Aury J.M."/>
            <person name="Badger J.H."/>
            <person name="Beszteri B."/>
            <person name="Billiau K."/>
            <person name="Bonnet E."/>
            <person name="Bothwell J.H."/>
            <person name="Bowler C."/>
            <person name="Boyen C."/>
            <person name="Brownlee C."/>
            <person name="Carrano C.J."/>
            <person name="Charrier B."/>
            <person name="Cho G.Y."/>
            <person name="Coelho S.M."/>
            <person name="Collen J."/>
            <person name="Corre E."/>
            <person name="Da Silva C."/>
            <person name="Delage L."/>
            <person name="Delaroque N."/>
            <person name="Dittami S.M."/>
            <person name="Doulbeau S."/>
            <person name="Elias M."/>
            <person name="Farnham G."/>
            <person name="Gachon C.M."/>
            <person name="Gschloessl B."/>
            <person name="Heesch S."/>
            <person name="Jabbari K."/>
            <person name="Jubin C."/>
            <person name="Kawai H."/>
            <person name="Kimura K."/>
            <person name="Kloareg B."/>
            <person name="Kupper F.C."/>
            <person name="Lang D."/>
            <person name="Le Bail A."/>
            <person name="Leblanc C."/>
            <person name="Lerouge P."/>
            <person name="Lohr M."/>
            <person name="Lopez P.J."/>
            <person name="Martens C."/>
            <person name="Maumus F."/>
            <person name="Michel G."/>
            <person name="Miranda-Saavedra D."/>
            <person name="Morales J."/>
            <person name="Moreau H."/>
            <person name="Motomura T."/>
            <person name="Nagasato C."/>
            <person name="Napoli C.A."/>
            <person name="Nelson D.R."/>
            <person name="Nyvall-Collen P."/>
            <person name="Peters A.F."/>
            <person name="Pommier C."/>
            <person name="Potin P."/>
            <person name="Poulain J."/>
            <person name="Quesneville H."/>
            <person name="Read B."/>
            <person name="Rensing S.A."/>
            <person name="Ritter A."/>
            <person name="Rousvoal S."/>
            <person name="Samanta M."/>
            <person name="Samson G."/>
            <person name="Schroeder D.C."/>
            <person name="Segurens B."/>
            <person name="Strittmatter M."/>
            <person name="Tonon T."/>
            <person name="Tregear J.W."/>
            <person name="Valentin K."/>
            <person name="von Dassow P."/>
            <person name="Yamagishi T."/>
            <person name="Van de Peer Y."/>
            <person name="Wincker P."/>
        </authorList>
    </citation>
    <scope>NUCLEOTIDE SEQUENCE [LARGE SCALE GENOMIC DNA]</scope>
    <source>
        <strain evidence="11">Ec32 / CCAP1310/4</strain>
    </source>
</reference>
<dbReference type="eggNOG" id="KOG3616">
    <property type="taxonomic scope" value="Eukaryota"/>
</dbReference>
<keyword evidence="5" id="KW-0802">TPR repeat</keyword>
<comment type="subcellular location">
    <subcellularLocation>
        <location evidence="1">Cell projection</location>
        <location evidence="1">Cilium</location>
    </subcellularLocation>
</comment>
<keyword evidence="4" id="KW-0677">Repeat</keyword>
<evidence type="ECO:0000259" key="9">
    <source>
        <dbReference type="Pfam" id="PF24762"/>
    </source>
</evidence>
<comment type="similarity">
    <text evidence="8">Belongs to the IFT172 family.</text>
</comment>
<keyword evidence="11" id="KW-1185">Reference proteome</keyword>
<name>D8LUB7_ECTSI</name>
<dbReference type="SUPFAM" id="SSF48452">
    <property type="entry name" value="TPR-like"/>
    <property type="match status" value="1"/>
</dbReference>
<evidence type="ECO:0000256" key="4">
    <source>
        <dbReference type="ARBA" id="ARBA00022737"/>
    </source>
</evidence>
<dbReference type="InterPro" id="IPR015943">
    <property type="entry name" value="WD40/YVTN_repeat-like_dom_sf"/>
</dbReference>
<dbReference type="Gene3D" id="1.25.40.470">
    <property type="match status" value="3"/>
</dbReference>
<dbReference type="PANTHER" id="PTHR15722">
    <property type="entry name" value="IFT140/172-RELATED"/>
    <property type="match status" value="1"/>
</dbReference>
<dbReference type="Pfam" id="PF24762">
    <property type="entry name" value="TPR_IF140-IFT172"/>
    <property type="match status" value="1"/>
</dbReference>
<evidence type="ECO:0000256" key="1">
    <source>
        <dbReference type="ARBA" id="ARBA00004138"/>
    </source>
</evidence>
<evidence type="ECO:0000256" key="6">
    <source>
        <dbReference type="ARBA" id="ARBA00023069"/>
    </source>
</evidence>
<evidence type="ECO:0000256" key="8">
    <source>
        <dbReference type="ARBA" id="ARBA00038130"/>
    </source>
</evidence>
<sequence>MQLRHLNTIIQPATGEGGDGAKMSKVMAVAWAPNNRKLAVCTADRVVALYDENGEKRDRFSTKPAEKGPKNYIVRDLCFSPDSTRLAVAQSDSIVFVYKLGLEWGESKSICNKFPQPSPITCMSWPEARPNEVVFGLAEGKVKIGQLKSNRPATLYNVDSFCAALATSPDGNGVVSAHADGTLYRFLFDDNGAPSHTKLVIHPSVPYALSWGLSIVAAGNDGQVVFYDADGGMERTFDYSSDPSCREFTTAAFNPTGDAVVLGNYDSFHVFAHSHRAGTWEEAGVRNVENMYTVTALGWRADGSRLAVGSLCGSVDVYDACVKRTRYKGRFELTYVSLSQVIVKRLSSGSRIVLKSHFACEISRVNIYQDRELTIGEYARNEGILGAVRTEHISAHLLSVCLSDKPPRRGDRDLARRRQNVTEGTKTVAYLLDAQTINIKDLVTNATSSVSHDSKIDWLELNSRADLLLFRDRRRRLHLYNLRTQTRGTLLNYCTYVQWVPDSDVVVAQNRGALCVWYNIHAPDQVTTHEIKGEVYEIERLNGCTEVIVNEGYREASYVLDEALIRFGGALDDGEYALAVSILEPLEVTPEAAAMWQQLGSVALEEGDISIAERCAAALGDVSRARFLRKVSKSADKAAGPEGRGAKDMQDHWSVRYRLALLRKARRGEGDLRGAEDVLVSQGKVEEAIAMRHGLHQYEEALTLGRAHRLPEERLEGMAQDYFRLLVDTKQEERAAALKEKEGDYEQAIRLYLKGGLPAQAGRVLKERSVENQGQLLETVASTLSAAGMHDKAGEFYEEMNQLQRAMDSYTRGNAFRQAVELARRSFPAEVVDLQEMWGDYLMTQKQVDMAINHYIEGRANAKAVGACLTSRQWSKAAQLLETLDGDSARPHLRTLARHHEQAGNHALAERFYVDADAPQLAVEMYTKANRWEAAHKLASSYMSEGEVRVLYMEQAQKMEAVGSLLEAEKLYLQVGEMDLAIAMYKKAKRFDAMVRLVAKHRPDVLKETHQYLAQQLEMEGSLKEAEHHYAEAGEWLSAVNMYRSSDMWNDALRVAKFYGGQSAHKRVAYAWALALGGDAGAKLLNKQGLIEPAIEYATESGAFDHALELAQACCPAKLPGIHLKHALFLEDEERFKEAEMEFLQAGKPREAIDMFVHQKAWADACRVAEGHDPPAVSDVLCAQATDVAAAGDRAAAEDLYVRAAKPEKALQCYEEAGMWRDALRVCQRHLPHLAHKVHAQYQAAQAMTGTGGAKADYLSAGRALEQNRDWSAAIDAYLKATQSATMNAEDLEEVWERAITVARVDLPNRHMEVVREVSRRLADMGRHEAAAEVLRAADQPEEAVAVAVAGGAWEKARESARGHGQLAEKVESAYQQHLMRGEATEELLQMGQTNAALDILAQKGEWDRLWESAAKQESGVETLAKYAGLRVRSVLDDEASWEKPVSGSDDRRELDDAVLVLQEKGAPPITSGPGRSSFAVGAGVSSGSGGPAADMYERLVKAVLGRDKEPSARPAAHETVERLLRVLQDQAQNLKTSNKTSPAGFEHLLMATHYTCLMGRCREKGGKDCLELASKMSITLLRYSDFIPSDKCFYQAGSLCKDLGNENLAFVLLNRYVDLTEAIDEGNASLLDNSDFAEATNVPLVDDRTLPTKQHIPVESEREEVRDWVLSVCMDAKIDQALPPEKEAGGTLYEGLYASELPSCVVTGLPVHKRDLIQK</sequence>
<dbReference type="OrthoDB" id="2186662at2759"/>
<keyword evidence="7" id="KW-0966">Cell projection</keyword>
<dbReference type="InterPro" id="IPR056168">
    <property type="entry name" value="TPR_IF140/IFT172/WDR19"/>
</dbReference>
<dbReference type="PANTHER" id="PTHR15722:SF2">
    <property type="entry name" value="INTRAFLAGELLAR TRANSPORT PROTEIN 172 HOMOLOG"/>
    <property type="match status" value="1"/>
</dbReference>
<proteinExistence type="inferred from homology"/>
<dbReference type="Gene3D" id="2.130.10.10">
    <property type="entry name" value="YVTN repeat-like/Quinoprotein amine dehydrogenase"/>
    <property type="match status" value="2"/>
</dbReference>
<dbReference type="GO" id="GO:0042073">
    <property type="term" value="P:intraciliary transport"/>
    <property type="evidence" value="ECO:0007669"/>
    <property type="project" value="TreeGrafter"/>
</dbReference>
<protein>
    <submittedName>
        <fullName evidence="10">Intraflagellar transport protein 172</fullName>
    </submittedName>
</protein>
<dbReference type="GO" id="GO:0030992">
    <property type="term" value="C:intraciliary transport particle B"/>
    <property type="evidence" value="ECO:0007669"/>
    <property type="project" value="TreeGrafter"/>
</dbReference>
<dbReference type="GO" id="GO:0036064">
    <property type="term" value="C:ciliary basal body"/>
    <property type="evidence" value="ECO:0007669"/>
    <property type="project" value="TreeGrafter"/>
</dbReference>
<evidence type="ECO:0000256" key="2">
    <source>
        <dbReference type="ARBA" id="ARBA00022473"/>
    </source>
</evidence>
<evidence type="ECO:0000313" key="10">
    <source>
        <dbReference type="EMBL" id="CBN75458.1"/>
    </source>
</evidence>